<protein>
    <recommendedName>
        <fullName evidence="5">CUB domain-containing protein</fullName>
    </recommendedName>
</protein>
<feature type="domain" description="CUB" evidence="5">
    <location>
        <begin position="608"/>
        <end position="717"/>
    </location>
</feature>
<dbReference type="SMART" id="SM00042">
    <property type="entry name" value="CUB"/>
    <property type="match status" value="10"/>
</dbReference>
<dbReference type="PROSITE" id="PS01180">
    <property type="entry name" value="CUB"/>
    <property type="match status" value="11"/>
</dbReference>
<feature type="region of interest" description="Disordered" evidence="3">
    <location>
        <begin position="2332"/>
        <end position="2360"/>
    </location>
</feature>
<feature type="region of interest" description="Disordered" evidence="3">
    <location>
        <begin position="1062"/>
        <end position="1085"/>
    </location>
</feature>
<feature type="domain" description="CUB" evidence="5">
    <location>
        <begin position="1946"/>
        <end position="2054"/>
    </location>
</feature>
<evidence type="ECO:0000256" key="1">
    <source>
        <dbReference type="ARBA" id="ARBA00023157"/>
    </source>
</evidence>
<feature type="signal peptide" evidence="4">
    <location>
        <begin position="1"/>
        <end position="25"/>
    </location>
</feature>
<dbReference type="SUPFAM" id="SSF49854">
    <property type="entry name" value="Spermadhesin, CUB domain"/>
    <property type="match status" value="9"/>
</dbReference>
<feature type="region of interest" description="Disordered" evidence="3">
    <location>
        <begin position="1610"/>
        <end position="1629"/>
    </location>
</feature>
<comment type="caution">
    <text evidence="2">Lacks conserved residue(s) required for the propagation of feature annotation.</text>
</comment>
<feature type="domain" description="CUB" evidence="5">
    <location>
        <begin position="1105"/>
        <end position="1213"/>
    </location>
</feature>
<keyword evidence="7" id="KW-1185">Reference proteome</keyword>
<feature type="region of interest" description="Disordered" evidence="3">
    <location>
        <begin position="1917"/>
        <end position="1940"/>
    </location>
</feature>
<keyword evidence="4" id="KW-0732">Signal</keyword>
<feature type="compositionally biased region" description="Polar residues" evidence="3">
    <location>
        <begin position="1927"/>
        <end position="1940"/>
    </location>
</feature>
<proteinExistence type="predicted"/>
<dbReference type="EMBL" id="ASGP02000001">
    <property type="protein sequence ID" value="KAH9530109.1"/>
    <property type="molecule type" value="Genomic_DNA"/>
</dbReference>
<evidence type="ECO:0000313" key="7">
    <source>
        <dbReference type="Proteomes" id="UP000790347"/>
    </source>
</evidence>
<feature type="compositionally biased region" description="Basic and acidic residues" evidence="3">
    <location>
        <begin position="1917"/>
        <end position="1926"/>
    </location>
</feature>
<evidence type="ECO:0000256" key="4">
    <source>
        <dbReference type="SAM" id="SignalP"/>
    </source>
</evidence>
<feature type="compositionally biased region" description="Polar residues" evidence="3">
    <location>
        <begin position="1614"/>
        <end position="1623"/>
    </location>
</feature>
<dbReference type="GO" id="GO:0004252">
    <property type="term" value="F:serine-type endopeptidase activity"/>
    <property type="evidence" value="ECO:0007669"/>
    <property type="project" value="TreeGrafter"/>
</dbReference>
<dbReference type="InterPro" id="IPR035914">
    <property type="entry name" value="Sperma_CUB_dom_sf"/>
</dbReference>
<feature type="domain" description="CUB" evidence="5">
    <location>
        <begin position="464"/>
        <end position="574"/>
    </location>
</feature>
<feature type="domain" description="CUB" evidence="5">
    <location>
        <begin position="142"/>
        <end position="277"/>
    </location>
</feature>
<feature type="chain" id="PRO_5037962371" description="CUB domain-containing protein" evidence="4">
    <location>
        <begin position="26"/>
        <end position="2360"/>
    </location>
</feature>
<evidence type="ECO:0000256" key="3">
    <source>
        <dbReference type="SAM" id="MobiDB-lite"/>
    </source>
</evidence>
<dbReference type="PANTHER" id="PTHR24255">
    <property type="entry name" value="COMPLEMENT COMPONENT 1, S SUBCOMPONENT-RELATED"/>
    <property type="match status" value="1"/>
</dbReference>
<reference evidence="6" key="2">
    <citation type="journal article" date="2022" name="Res Sq">
        <title>Comparative Genomics Reveals Insights into the Divergent Evolution of Astigmatic Mites and Household Pest Adaptations.</title>
        <authorList>
            <person name="Xiong Q."/>
            <person name="Wan A.T.-Y."/>
            <person name="Liu X.-Y."/>
            <person name="Fung C.S.-H."/>
            <person name="Xiao X."/>
            <person name="Malainual N."/>
            <person name="Hou J."/>
            <person name="Wang L."/>
            <person name="Wang M."/>
            <person name="Yang K."/>
            <person name="Cui Y."/>
            <person name="Leung E."/>
            <person name="Nong W."/>
            <person name="Shin S.-K."/>
            <person name="Au S."/>
            <person name="Jeong K.Y."/>
            <person name="Chew F.T."/>
            <person name="Hui J."/>
            <person name="Leung T.F."/>
            <person name="Tungtrongchitr A."/>
            <person name="Zhong N."/>
            <person name="Liu Z."/>
            <person name="Tsui S."/>
        </authorList>
    </citation>
    <scope>NUCLEOTIDE SEQUENCE</scope>
    <source>
        <strain evidence="6">Derf</strain>
        <tissue evidence="6">Whole organism</tissue>
    </source>
</reference>
<name>A0A922LBY0_DERFA</name>
<dbReference type="Proteomes" id="UP000790347">
    <property type="component" value="Unassembled WGS sequence"/>
</dbReference>
<feature type="compositionally biased region" description="Low complexity" evidence="3">
    <location>
        <begin position="2332"/>
        <end position="2345"/>
    </location>
</feature>
<sequence>MAKLLTFTARFLVTFLYLQIEPGLCQQQQQIENHQHHHYSSNHQPISFNQQQHPSFILTENFNSLHSQQQTTPTQQITTLKPDDETIQYPKKDSFFNHPTTTESSSSLIIDTYNNNNDDKVGNVVADVPNTKTATTSSTNKCEFWLVSNEGNLTSFGDPSQSVNCVYRITPLNPTVCSVELHFNDFDVTDMRSEQKHKDAEQRQAVEKEFAQLSANRNSCVDNYLEFNNRKRYCHRDWNNRMDVVDIDPNYEKDFVFRLVLDRVVHSSGFNIKYKPLFDTCDKLTAKKLEKSKYENSNTNNNNNDHSIVDPVEMLASSLPSSSYCEKRHTEMEFEIKSANYPKNYSNNLDCVHYVIRKSENVCGLELKFIHFDIEESEGCAYDFFEIDGENFCGRLPNGSRNIFHFDTAVKSISFQTDSQVNGPGFHIKIRQINDCRNAFMPIETPAPASGNIRGGNQGRQQKCSILWHEREGKLSTLKYPDPYPNDLLCAYTIERNPHGHYCSIEMNFIDFDLQNTRDCSGDFFEIQNERYCGHSLRNERKIIPFNPDGYIRFLFKSDSTENGQGFLLNYTQIPCTKQMEDNVVMMNPAESLSKMMHDENSIHTEPCVKIYRDKKFDLISDTIDGHYKDNQNCHFTIKKYSDKVCYLEMHFKMFDLEASQDCQYDYMEIGSAVRLCGTLNQETSRIYVFDKPEMIINFHTDSTNERKGYRIHTEQLECQGDRIIREHYDHHHHHHHHEEPNEGLQSLEQYKFEQQQHYIQPTNDTQLLQQQENFVHQTSEFDPTIPEWKYLQNPSSSSSSSLLCSKTFRQKEFFIDSPNFPDNYPPDLDCLFMIVPYSLDVCKIEINFDSFELQPYDFEKNCLKSDFLDFDNKEQFCGKMTETQSRIYSFRRNETFFIHFHSDSFRTSFDKGFRLYVRQIECSSLLNQPNKLPVKQQKPQQQQNHCSRILMSSSFDIQSPLYPSPYPSNSYCDYRIVKFKAPGVNVCFLEVHFIEFDLQSSTDCNKDYVSFNGIKQCGSIAKDSVRLFPFYDNEFTISFFADPLVSGRGFFLKIRQNECPQTGHNDHGAKRIIKPPPSSSSSSSLIMKDDPFSPYQIYHANQICQQTFGSTYFEFESPNYPQYYLPSLSCVYTIQRRHSRFCKLELYFTDFDIEPSTKCTEDYLIIDNVKYCNTNRPESIMQIPFYEPEKRIYFRSVLFRPRKGFMIQARQIDCDTLILEPKNYDVKQNRQQLPISSSSADINSNKFIFLPSLPSICEICVTEVTGNIQSYDYPNFYPPNVNCTYRITPLPDNCMVQLRFVEFDFDYSPECNQDYLEINGIRYCGHQLKDVSMILMNKRKDDLTIRMVTSSRGAMVKPSFKGFRASYTQLPCLDTQTPSPSISNQIPHIQPATKSIAVENPQTLHPIPTPMIVHNEAIYCDQTFDDKMFEIKSPGYPYRYFDGLDCSYLIRKNSANVCRLKVTFTYFNVVGEDGNCRGDYLDIFSTRFCGILDRYTSKEIPFLQEKLLLHFHTNQQQTANGFHLALEQVDCIPGRPAMPHQKHSKTTTDEQKSITDYSGSKTNPKKLKSPNRKPIMTKNPFDYDDDEIISEFDTRNKATMEVEPHVIYEDSNKPNPTTFPTQQREEQQRKIPIRYYSRNITVINEDKPKIQPLSMMMMTTTSRPSQQRHLDDGHDYITVTTAPMTQQPQQQQQQKYDPPNTQKLCEQTFVDKIFFELKSTDLQMTRMNGGGAICHLHIRKAKTNVCQLDIMFMKYNLNDSSCGHQYLSVDGEKICGHIHETTTKRFWFQRPELYLFVNLMDIGPIDDDTFEIKVRQVECATNVDHGHHHPSSRPMQRPNENSDNHFPIKGQQQSIKSRFKQVSDIVQQIDEQQLYDNRHHHHYNDNNNNNNKPNEYKMQTYEMKQFRIPMIEQQHNHPMDADTNRPEQQQQKPYSSSETSYDPYCDLIENEMNFQIESPRDDSTITRCRYTIRKANDNVCAIDLKFQMFQLNEAMKCEREYLEIDSSRICGAFPVGHERRYHFMPNEYEKVIHFISSKSLNTRGDFRLDVKQIDTDCDKPTPTQKPTLTMPTVCDISVRNYRGHIKSPNYPAPYGDYTKCVYRIQAIGHEYCNVKLRIRDLDIELSSSDSHGGTVKCEKDWLQVDTQKLCGNKMDEQNEYTIPFEMHNGHKVAQIKFTSDAFGNGRGFDIEYKQELCVSEKMKTNLISPGQKGFRPPQIKLVKGDPYSSSPSSGGSSPSSMRPHYPPNYVSKAHMLKTMDRKEFIKMMLMAEQEQMKMKINQKGATEEPKINMLTTMSSLDNDDNMTMSSMITTTINSIPENMVIFTTTMSTNSEDSTENSSNSLITTEPSVTMDDVTL</sequence>
<dbReference type="GO" id="GO:0005615">
    <property type="term" value="C:extracellular space"/>
    <property type="evidence" value="ECO:0007669"/>
    <property type="project" value="TreeGrafter"/>
</dbReference>
<evidence type="ECO:0000313" key="6">
    <source>
        <dbReference type="EMBL" id="KAH9530109.1"/>
    </source>
</evidence>
<evidence type="ECO:0000256" key="2">
    <source>
        <dbReference type="PROSITE-ProRule" id="PRU00059"/>
    </source>
</evidence>
<feature type="domain" description="CUB" evidence="5">
    <location>
        <begin position="805"/>
        <end position="921"/>
    </location>
</feature>
<keyword evidence="1" id="KW-1015">Disulfide bond</keyword>
<feature type="region of interest" description="Disordered" evidence="3">
    <location>
        <begin position="2208"/>
        <end position="2249"/>
    </location>
</feature>
<gene>
    <name evidence="6" type="ORF">DERF_003943</name>
</gene>
<feature type="domain" description="CUB" evidence="5">
    <location>
        <begin position="1258"/>
        <end position="1371"/>
    </location>
</feature>
<feature type="region of interest" description="Disordered" evidence="3">
    <location>
        <begin position="1823"/>
        <end position="1855"/>
    </location>
</feature>
<dbReference type="Pfam" id="PF00431">
    <property type="entry name" value="CUB"/>
    <property type="match status" value="9"/>
</dbReference>
<feature type="domain" description="CUB" evidence="5">
    <location>
        <begin position="947"/>
        <end position="1058"/>
    </location>
</feature>
<feature type="compositionally biased region" description="Low complexity" evidence="3">
    <location>
        <begin position="2229"/>
        <end position="2241"/>
    </location>
</feature>
<feature type="domain" description="CUB" evidence="5">
    <location>
        <begin position="325"/>
        <end position="433"/>
    </location>
</feature>
<comment type="caution">
    <text evidence="6">The sequence shown here is derived from an EMBL/GenBank/DDBJ whole genome shotgun (WGS) entry which is preliminary data.</text>
</comment>
<feature type="domain" description="CUB" evidence="5">
    <location>
        <begin position="1421"/>
        <end position="1530"/>
    </location>
</feature>
<dbReference type="Gene3D" id="2.60.120.290">
    <property type="entry name" value="Spermadhesin, CUB domain"/>
    <property type="match status" value="10"/>
</dbReference>
<organism evidence="6 7">
    <name type="scientific">Dermatophagoides farinae</name>
    <name type="common">American house dust mite</name>
    <dbReference type="NCBI Taxonomy" id="6954"/>
    <lineage>
        <taxon>Eukaryota</taxon>
        <taxon>Metazoa</taxon>
        <taxon>Ecdysozoa</taxon>
        <taxon>Arthropoda</taxon>
        <taxon>Chelicerata</taxon>
        <taxon>Arachnida</taxon>
        <taxon>Acari</taxon>
        <taxon>Acariformes</taxon>
        <taxon>Sarcoptiformes</taxon>
        <taxon>Astigmata</taxon>
        <taxon>Psoroptidia</taxon>
        <taxon>Analgoidea</taxon>
        <taxon>Pyroglyphidae</taxon>
        <taxon>Dermatophagoidinae</taxon>
        <taxon>Dermatophagoides</taxon>
    </lineage>
</organism>
<feature type="domain" description="CUB" evidence="5">
    <location>
        <begin position="2075"/>
        <end position="2196"/>
    </location>
</feature>
<evidence type="ECO:0000259" key="5">
    <source>
        <dbReference type="PROSITE" id="PS01180"/>
    </source>
</evidence>
<accession>A0A922LBY0</accession>
<dbReference type="InterPro" id="IPR000859">
    <property type="entry name" value="CUB_dom"/>
</dbReference>
<reference evidence="6" key="1">
    <citation type="submission" date="2013-05" db="EMBL/GenBank/DDBJ databases">
        <authorList>
            <person name="Yim A.K.Y."/>
            <person name="Chan T.F."/>
            <person name="Ji K.M."/>
            <person name="Liu X.Y."/>
            <person name="Zhou J.W."/>
            <person name="Li R.Q."/>
            <person name="Yang K.Y."/>
            <person name="Li J."/>
            <person name="Li M."/>
            <person name="Law P.T.W."/>
            <person name="Wu Y.L."/>
            <person name="Cai Z.L."/>
            <person name="Qin H."/>
            <person name="Bao Y."/>
            <person name="Leung R.K.K."/>
            <person name="Ng P.K.S."/>
            <person name="Zou J."/>
            <person name="Zhong X.J."/>
            <person name="Ran P.X."/>
            <person name="Zhong N.S."/>
            <person name="Liu Z.G."/>
            <person name="Tsui S.K.W."/>
        </authorList>
    </citation>
    <scope>NUCLEOTIDE SEQUENCE</scope>
    <source>
        <strain evidence="6">Derf</strain>
        <tissue evidence="6">Whole organism</tissue>
    </source>
</reference>
<dbReference type="PANTHER" id="PTHR24255:SF31">
    <property type="entry name" value="CUBILIN-LIKE PROTEIN"/>
    <property type="match status" value="1"/>
</dbReference>
<dbReference type="CDD" id="cd00041">
    <property type="entry name" value="CUB"/>
    <property type="match status" value="9"/>
</dbReference>
<feature type="region of interest" description="Disordered" evidence="3">
    <location>
        <begin position="1536"/>
        <end position="1583"/>
    </location>
</feature>